<keyword evidence="1" id="KW-0472">Membrane</keyword>
<dbReference type="RefSeq" id="WP_014767828.1">
    <property type="nucleotide sequence ID" value="NC_018001.1"/>
</dbReference>
<dbReference type="Proteomes" id="UP000006175">
    <property type="component" value="Chromosome"/>
</dbReference>
<dbReference type="KEGG" id="dfd:Desfe_1059"/>
<keyword evidence="3" id="KW-1185">Reference proteome</keyword>
<sequence length="516" mass="56451" precursor="true">MPLKGEIITCIVVVIIIASIMALTNPYHAQAWGTPGVEVLWVQYSNPSSGSDSPYATCLANDSLIVVGYDSIPGGKQFRIEVRDPWTGRLRNTWTYNPGYGYEGLWDCNVMGGYIYSVGYGYPSYVLRVDPGLTSYVIKNVGGWATSITSYNGYLYVGGFDWIAGNQVFRVEKLNADLNTVATYISQGSRDVFATLYSLEVNPVTGQLWSVGYISNPAKGILEWWIEIVDPESMTLVKTIRLGIPGRAYAVFFDSDGYAYIIGDGDYIVRFNRNGDLVKKINLGVLSLSLYKGGLVGDLVVVAGEENNGGYWRHVIYLLDRDLNPIGNKILSGSVDSYMYTGKLWINGSRVYLAGYDNQLGNTGWVIYSLEVVGAPITTATTTITTTVTNGTVSQLVTITKTETTTVMQVSTVTLIKDSPIILTTTKTETITIEKTLSTTLTVTQRITMAGNITNITSVGNYAVMIIVVAIASIIAGLTIFVLKRSHRDGMTRATGMQRSLCHGICFSMQGYSPYR</sequence>
<evidence type="ECO:0000313" key="2">
    <source>
        <dbReference type="EMBL" id="AFL66932.1"/>
    </source>
</evidence>
<dbReference type="HOGENOM" id="CLU_516403_0_0_2"/>
<dbReference type="SUPFAM" id="SSF63825">
    <property type="entry name" value="YWTD domain"/>
    <property type="match status" value="1"/>
</dbReference>
<feature type="transmembrane region" description="Helical" evidence="1">
    <location>
        <begin position="7"/>
        <end position="24"/>
    </location>
</feature>
<evidence type="ECO:0000256" key="1">
    <source>
        <dbReference type="SAM" id="Phobius"/>
    </source>
</evidence>
<dbReference type="GeneID" id="13061439"/>
<feature type="transmembrane region" description="Helical" evidence="1">
    <location>
        <begin position="462"/>
        <end position="483"/>
    </location>
</feature>
<organism evidence="2 3">
    <name type="scientific">Desulfurococcus amylolyticus DSM 16532</name>
    <dbReference type="NCBI Taxonomy" id="768672"/>
    <lineage>
        <taxon>Archaea</taxon>
        <taxon>Thermoproteota</taxon>
        <taxon>Thermoprotei</taxon>
        <taxon>Desulfurococcales</taxon>
        <taxon>Desulfurococcaceae</taxon>
        <taxon>Desulfurococcus</taxon>
    </lineage>
</organism>
<dbReference type="OrthoDB" id="30872at2157"/>
<accession>I3XSK8</accession>
<dbReference type="AlphaFoldDB" id="I3XSK8"/>
<protein>
    <submittedName>
        <fullName evidence="2">Uncharacterized protein</fullName>
    </submittedName>
</protein>
<keyword evidence="1" id="KW-0812">Transmembrane</keyword>
<dbReference type="eggNOG" id="arCOG10888">
    <property type="taxonomic scope" value="Archaea"/>
</dbReference>
<name>I3XSK8_DESAM</name>
<gene>
    <name evidence="2" type="ORF">Desfe_1059</name>
</gene>
<evidence type="ECO:0000313" key="3">
    <source>
        <dbReference type="Proteomes" id="UP000006175"/>
    </source>
</evidence>
<dbReference type="EMBL" id="CP003321">
    <property type="protein sequence ID" value="AFL66932.1"/>
    <property type="molecule type" value="Genomic_DNA"/>
</dbReference>
<proteinExistence type="predicted"/>
<keyword evidence="1" id="KW-1133">Transmembrane helix</keyword>
<reference evidence="2 3" key="1">
    <citation type="journal article" date="2012" name="J. Bacteriol.">
        <title>Complete Genome Sequence of Desulfurococcus fermentans, a Hyperthermophilic Cellulolytic Crenarchaeon Isolated from a Freshwater Hot Spring in Kamchatka, Russia.</title>
        <authorList>
            <person name="Susanti D."/>
            <person name="Johnson E.F."/>
            <person name="Rodriguez J.R."/>
            <person name="Anderson I."/>
            <person name="Perevalova A.A."/>
            <person name="Kyrpides N."/>
            <person name="Lucas S."/>
            <person name="Han J."/>
            <person name="Lapidus A."/>
            <person name="Cheng J.F."/>
            <person name="Goodwin L."/>
            <person name="Pitluck S."/>
            <person name="Mavrommatis K."/>
            <person name="Peters L."/>
            <person name="Land M.L."/>
            <person name="Hauser L."/>
            <person name="Gopalan V."/>
            <person name="Chan P.P."/>
            <person name="Lowe T.M."/>
            <person name="Atomi H."/>
            <person name="Bonch-Osmolovskaya E.A."/>
            <person name="Woyke T."/>
            <person name="Mukhopadhyay B."/>
        </authorList>
    </citation>
    <scope>NUCLEOTIDE SEQUENCE [LARGE SCALE GENOMIC DNA]</scope>
    <source>
        <strain evidence="2 3">DSM 16532</strain>
    </source>
</reference>
<dbReference type="SUPFAM" id="SSF69322">
    <property type="entry name" value="Tricorn protease domain 2"/>
    <property type="match status" value="1"/>
</dbReference>